<evidence type="ECO:0000313" key="3">
    <source>
        <dbReference type="Proteomes" id="UP000278756"/>
    </source>
</evidence>
<evidence type="ECO:0000313" key="2">
    <source>
        <dbReference type="EMBL" id="BBF80313.1"/>
    </source>
</evidence>
<name>A0A3G9G5F1_9CAUL</name>
<sequence length="84" mass="9031">MPASTVFQPATDTFGKFTVSHSPARALSPEAEARKAARRHFLIGTGFVAGLIALFGMVSLADRTLFPEPQLTAQEQAYFATAMD</sequence>
<protein>
    <submittedName>
        <fullName evidence="2">Uncharacterized protein</fullName>
    </submittedName>
</protein>
<accession>A0A3G9G5F1</accession>
<organism evidence="2 3">
    <name type="scientific">Asticcacaulis excentricus</name>
    <dbReference type="NCBI Taxonomy" id="78587"/>
    <lineage>
        <taxon>Bacteria</taxon>
        <taxon>Pseudomonadati</taxon>
        <taxon>Pseudomonadota</taxon>
        <taxon>Alphaproteobacteria</taxon>
        <taxon>Caulobacterales</taxon>
        <taxon>Caulobacteraceae</taxon>
        <taxon>Asticcacaulis</taxon>
    </lineage>
</organism>
<proteinExistence type="predicted"/>
<dbReference type="RefSeq" id="WP_126420556.1">
    <property type="nucleotide sequence ID" value="NZ_AP018827.1"/>
</dbReference>
<gene>
    <name evidence="2" type="ORF">EM6_0892</name>
</gene>
<reference evidence="3" key="1">
    <citation type="journal article" date="2017" name="Biotechnol. Biofuels">
        <title>Evaluation of environmental bacterial communities as a factor affecting the growth of duckweed Lemna minor.</title>
        <authorList>
            <person name="Ishizawa H."/>
            <person name="Kuroda M."/>
            <person name="Morikawa M."/>
            <person name="Ike M."/>
        </authorList>
    </citation>
    <scope>NUCLEOTIDE SEQUENCE [LARGE SCALE GENOMIC DNA]</scope>
    <source>
        <strain evidence="3">M6</strain>
    </source>
</reference>
<keyword evidence="1" id="KW-1133">Transmembrane helix</keyword>
<evidence type="ECO:0000256" key="1">
    <source>
        <dbReference type="SAM" id="Phobius"/>
    </source>
</evidence>
<dbReference type="OrthoDB" id="7173497at2"/>
<reference evidence="3" key="2">
    <citation type="journal article" date="2017" name="Plant Physiol. Biochem.">
        <title>Differential oxidative and antioxidative response of duckweed Lemna minor toward plant growth promoting/inhibiting bacteria.</title>
        <authorList>
            <person name="Ishizawa H."/>
            <person name="Kuroda M."/>
            <person name="Morikawa M."/>
            <person name="Ike M."/>
        </authorList>
    </citation>
    <scope>NUCLEOTIDE SEQUENCE [LARGE SCALE GENOMIC DNA]</scope>
    <source>
        <strain evidence="3">M6</strain>
    </source>
</reference>
<feature type="transmembrane region" description="Helical" evidence="1">
    <location>
        <begin position="41"/>
        <end position="61"/>
    </location>
</feature>
<dbReference type="EMBL" id="AP018827">
    <property type="protein sequence ID" value="BBF80313.1"/>
    <property type="molecule type" value="Genomic_DNA"/>
</dbReference>
<dbReference type="Proteomes" id="UP000278756">
    <property type="component" value="Chromosome 1"/>
</dbReference>
<keyword evidence="1" id="KW-0812">Transmembrane</keyword>
<dbReference type="AlphaFoldDB" id="A0A3G9G5F1"/>
<keyword evidence="1" id="KW-0472">Membrane</keyword>